<accession>A0A0X3NWE9</accession>
<comment type="similarity">
    <text evidence="2 11">Belongs to the glycosyltransferase 10 family.</text>
</comment>
<feature type="domain" description="Fucosyltransferase C-terminal" evidence="12">
    <location>
        <begin position="256"/>
        <end position="413"/>
    </location>
</feature>
<dbReference type="Pfam" id="PF00852">
    <property type="entry name" value="Glyco_transf_10"/>
    <property type="match status" value="1"/>
</dbReference>
<evidence type="ECO:0000313" key="13">
    <source>
        <dbReference type="EMBL" id="JAP44141.1"/>
    </source>
</evidence>
<dbReference type="UniPathway" id="UPA00378"/>
<evidence type="ECO:0000256" key="3">
    <source>
        <dbReference type="ARBA" id="ARBA00022676"/>
    </source>
</evidence>
<dbReference type="InterPro" id="IPR001503">
    <property type="entry name" value="Glyco_trans_10"/>
</dbReference>
<dbReference type="EMBL" id="GEEE01019084">
    <property type="protein sequence ID" value="JAP44141.1"/>
    <property type="molecule type" value="Transcribed_RNA"/>
</dbReference>
<evidence type="ECO:0000256" key="5">
    <source>
        <dbReference type="ARBA" id="ARBA00022692"/>
    </source>
</evidence>
<evidence type="ECO:0000256" key="8">
    <source>
        <dbReference type="ARBA" id="ARBA00023136"/>
    </source>
</evidence>
<protein>
    <recommendedName>
        <fullName evidence="11">Fucosyltransferase</fullName>
        <ecNumber evidence="11">2.4.1.-</ecNumber>
    </recommendedName>
</protein>
<evidence type="ECO:0000256" key="2">
    <source>
        <dbReference type="ARBA" id="ARBA00008919"/>
    </source>
</evidence>
<dbReference type="GO" id="GO:0032580">
    <property type="term" value="C:Golgi cisterna membrane"/>
    <property type="evidence" value="ECO:0007669"/>
    <property type="project" value="UniProtKB-SubCell"/>
</dbReference>
<comment type="subcellular location">
    <subcellularLocation>
        <location evidence="10">Endomembrane system</location>
        <topology evidence="10">Single-pass type II membrane protein</topology>
    </subcellularLocation>
    <subcellularLocation>
        <location evidence="11">Golgi apparatus</location>
        <location evidence="11">Golgi stack membrane</location>
        <topology evidence="11">Single-pass type II membrane protein</topology>
    </subcellularLocation>
</comment>
<keyword evidence="5 11" id="KW-0812">Transmembrane</keyword>
<keyword evidence="3 11" id="KW-0328">Glycosyltransferase</keyword>
<evidence type="ECO:0000256" key="6">
    <source>
        <dbReference type="ARBA" id="ARBA00022968"/>
    </source>
</evidence>
<dbReference type="Gene3D" id="3.40.50.11660">
    <property type="entry name" value="Glycosyl transferase family 10, C-terminal domain"/>
    <property type="match status" value="1"/>
</dbReference>
<evidence type="ECO:0000256" key="7">
    <source>
        <dbReference type="ARBA" id="ARBA00022989"/>
    </source>
</evidence>
<evidence type="ECO:0000256" key="4">
    <source>
        <dbReference type="ARBA" id="ARBA00022679"/>
    </source>
</evidence>
<gene>
    <name evidence="13" type="primary">FUCTA</name>
    <name evidence="13" type="ORF">TR120424</name>
</gene>
<evidence type="ECO:0000256" key="9">
    <source>
        <dbReference type="ARBA" id="ARBA00023180"/>
    </source>
</evidence>
<dbReference type="AlphaFoldDB" id="A0A0X3NWE9"/>
<evidence type="ECO:0000256" key="11">
    <source>
        <dbReference type="RuleBase" id="RU003832"/>
    </source>
</evidence>
<keyword evidence="11" id="KW-0333">Golgi apparatus</keyword>
<feature type="transmembrane region" description="Helical" evidence="11">
    <location>
        <begin position="12"/>
        <end position="32"/>
    </location>
</feature>
<evidence type="ECO:0000259" key="12">
    <source>
        <dbReference type="Pfam" id="PF00852"/>
    </source>
</evidence>
<dbReference type="FunFam" id="3.40.50.11660:FF:000002">
    <property type="entry name" value="Alpha-(1,3)-fucosyltransferase"/>
    <property type="match status" value="1"/>
</dbReference>
<keyword evidence="6" id="KW-0735">Signal-anchor</keyword>
<keyword evidence="9" id="KW-0325">Glycoprotein</keyword>
<sequence length="444" mass="51691">MNIKRERPKVLIKSILLILLLLFYVYYAVIYAKLAQHTALRPVISLLQIHFRRTLPTLHEIILEEDLRQVQQEEWRKPPARRHCTSGIFYPLLRVFTQNAVFTINSECFQQNTIAEVQEQMVPETAPLIFIDQRFYFPFGEKQKCRFLCRITTELEHAQNASAAVFTRSPTAAMAMILKRAIWAFHSMESPLRMHEVHPDYKDQFSIFLTSNPNSTIPAVYGAFEAFNQPECLIGDDIRRRMELEDGRKWLPSNFKQKNRLIAWVVSNMNAENHRKLIVARLRRWVPIDIYGSHRLPCPDGDCHAKLGQMYKFYLAFENSNCRGYLTEKLFRDALGVGMVPIVIGGSPEDYYRIAPPNSYIHIGQFPTLGKLAEFIHYLDRNDTAYSAYFAWKALGTLKTPPIFCRICGFVHKILSREMTLPTNQFARHTEPTKLCSHSERWLT</sequence>
<dbReference type="SUPFAM" id="SSF53756">
    <property type="entry name" value="UDP-Glycosyltransferase/glycogen phosphorylase"/>
    <property type="match status" value="1"/>
</dbReference>
<dbReference type="EC" id="2.4.1.-" evidence="11"/>
<keyword evidence="7 11" id="KW-1133">Transmembrane helix</keyword>
<organism evidence="13">
    <name type="scientific">Schistocephalus solidus</name>
    <name type="common">Tapeworm</name>
    <dbReference type="NCBI Taxonomy" id="70667"/>
    <lineage>
        <taxon>Eukaryota</taxon>
        <taxon>Metazoa</taxon>
        <taxon>Spiralia</taxon>
        <taxon>Lophotrochozoa</taxon>
        <taxon>Platyhelminthes</taxon>
        <taxon>Cestoda</taxon>
        <taxon>Eucestoda</taxon>
        <taxon>Diphyllobothriidea</taxon>
        <taxon>Diphyllobothriidae</taxon>
        <taxon>Schistocephalus</taxon>
    </lineage>
</organism>
<dbReference type="PANTHER" id="PTHR11929:SF145">
    <property type="entry name" value="ALPHA-(1,3)-FUCOSYLTRANSFERASE FUT-1"/>
    <property type="match status" value="1"/>
</dbReference>
<keyword evidence="4 11" id="KW-0808">Transferase</keyword>
<dbReference type="InterPro" id="IPR055270">
    <property type="entry name" value="Glyco_tran_10_C"/>
</dbReference>
<name>A0A0X3NWE9_SCHSO</name>
<keyword evidence="8 11" id="KW-0472">Membrane</keyword>
<evidence type="ECO:0000256" key="10">
    <source>
        <dbReference type="ARBA" id="ARBA00060399"/>
    </source>
</evidence>
<dbReference type="GO" id="GO:0046920">
    <property type="term" value="F:alpha-(1-&gt;3)-fucosyltransferase activity"/>
    <property type="evidence" value="ECO:0007669"/>
    <property type="project" value="TreeGrafter"/>
</dbReference>
<proteinExistence type="inferred from homology"/>
<dbReference type="PANTHER" id="PTHR11929">
    <property type="entry name" value="ALPHA- 1,3 -FUCOSYLTRANSFERASE"/>
    <property type="match status" value="1"/>
</dbReference>
<dbReference type="InterPro" id="IPR038577">
    <property type="entry name" value="GT10-like_C_sf"/>
</dbReference>
<comment type="pathway">
    <text evidence="1">Protein modification; protein glycosylation.</text>
</comment>
<evidence type="ECO:0000256" key="1">
    <source>
        <dbReference type="ARBA" id="ARBA00004922"/>
    </source>
</evidence>
<reference evidence="13" key="1">
    <citation type="submission" date="2016-01" db="EMBL/GenBank/DDBJ databases">
        <title>Reference transcriptome for the parasite Schistocephalus solidus: insights into the molecular evolution of parasitism.</title>
        <authorList>
            <person name="Hebert F.O."/>
            <person name="Grambauer S."/>
            <person name="Barber I."/>
            <person name="Landry C.R."/>
            <person name="Aubin-Horth N."/>
        </authorList>
    </citation>
    <scope>NUCLEOTIDE SEQUENCE</scope>
</reference>